<evidence type="ECO:0008006" key="5">
    <source>
        <dbReference type="Google" id="ProtNLM"/>
    </source>
</evidence>
<dbReference type="Proteomes" id="UP000193719">
    <property type="component" value="Unassembled WGS sequence"/>
</dbReference>
<evidence type="ECO:0000256" key="2">
    <source>
        <dbReference type="SAM" id="Phobius"/>
    </source>
</evidence>
<reference evidence="3 4" key="1">
    <citation type="submission" date="2016-08" db="EMBL/GenBank/DDBJ databases">
        <title>Genomes of anaerobic fungi encode conserved fungal cellulosomes for biomass hydrolysis.</title>
        <authorList>
            <consortium name="DOE Joint Genome Institute"/>
            <person name="Haitjema C.H."/>
            <person name="Gilmore S.P."/>
            <person name="Henske J.K."/>
            <person name="Solomon K.V."/>
            <person name="De Groot R."/>
            <person name="Kuo A."/>
            <person name="Mondo S.J."/>
            <person name="Salamov A.A."/>
            <person name="Labutti K."/>
            <person name="Zhao Z."/>
            <person name="Chiniquy J."/>
            <person name="Barry K."/>
            <person name="Brewer H.M."/>
            <person name="Purvine S.O."/>
            <person name="Wright A.T."/>
            <person name="Boxma B."/>
            <person name="Van Alen T."/>
            <person name="Hackstein J.H."/>
            <person name="Baker S.E."/>
            <person name="Grigoriev I.V."/>
            <person name="O'Malley M.A."/>
        </authorList>
    </citation>
    <scope>NUCLEOTIDE SEQUENCE [LARGE SCALE GENOMIC DNA]</scope>
    <source>
        <strain evidence="4">finn</strain>
    </source>
</reference>
<comment type="caution">
    <text evidence="3">The sequence shown here is derived from an EMBL/GenBank/DDBJ whole genome shotgun (WGS) entry which is preliminary data.</text>
</comment>
<protein>
    <recommendedName>
        <fullName evidence="5">PH domain-containing protein</fullName>
    </recommendedName>
</protein>
<keyword evidence="2" id="KW-0812">Transmembrane</keyword>
<gene>
    <name evidence="3" type="ORF">BCR36DRAFT_317832</name>
</gene>
<sequence length="374" mass="40773">MNTYGNKLDIMKKGYLIHKKHTKIFVILCLPLSISDVSTVYYSIFGGNGLENRAAILGNIAFAAMEETPLLILLASEKETSRPIFIHFMNVNSIDDEVKLGQACCMRLHTTKADFTFSASTSTDYQEWIYALKDAYNRSHPSVKRRTVNTGVDDVDDMYENSNYTVDNVDPGMFIPYSSHATLTRSRSAPKTEKPLLGRLFSQCIPDTNNSSSKQTNSNKIHHHNYNQNIMAARKVPAAATATMSSRGRTTTTNINCVPSSPKKSEVNKTSSNTQHVHLPSSLPENPVTTTVITPAPLIRSSNYNDMPPLSPSPLSTNTNNTLNVPPPPPSATAATAAAVAASTVLPSPPPPPPPVQYNVEVDKTNSAIPIKTN</sequence>
<feature type="compositionally biased region" description="Pro residues" evidence="1">
    <location>
        <begin position="347"/>
        <end position="356"/>
    </location>
</feature>
<reference evidence="3 4" key="2">
    <citation type="submission" date="2016-08" db="EMBL/GenBank/DDBJ databases">
        <title>Pervasive Adenine N6-methylation of Active Genes in Fungi.</title>
        <authorList>
            <consortium name="DOE Joint Genome Institute"/>
            <person name="Mondo S.J."/>
            <person name="Dannebaum R.O."/>
            <person name="Kuo R.C."/>
            <person name="Labutti K."/>
            <person name="Haridas S."/>
            <person name="Kuo A."/>
            <person name="Salamov A."/>
            <person name="Ahrendt S.R."/>
            <person name="Lipzen A."/>
            <person name="Sullivan W."/>
            <person name="Andreopoulos W.B."/>
            <person name="Clum A."/>
            <person name="Lindquist E."/>
            <person name="Daum C."/>
            <person name="Ramamoorthy G.K."/>
            <person name="Gryganskyi A."/>
            <person name="Culley D."/>
            <person name="Magnuson J.K."/>
            <person name="James T.Y."/>
            <person name="O'Malley M.A."/>
            <person name="Stajich J.E."/>
            <person name="Spatafora J.W."/>
            <person name="Visel A."/>
            <person name="Grigoriev I.V."/>
        </authorList>
    </citation>
    <scope>NUCLEOTIDE SEQUENCE [LARGE SCALE GENOMIC DNA]</scope>
    <source>
        <strain evidence="4">finn</strain>
    </source>
</reference>
<feature type="region of interest" description="Disordered" evidence="1">
    <location>
        <begin position="243"/>
        <end position="374"/>
    </location>
</feature>
<feature type="transmembrane region" description="Helical" evidence="2">
    <location>
        <begin position="21"/>
        <end position="44"/>
    </location>
</feature>
<dbReference type="Gene3D" id="2.30.29.30">
    <property type="entry name" value="Pleckstrin-homology domain (PH domain)/Phosphotyrosine-binding domain (PTB)"/>
    <property type="match status" value="1"/>
</dbReference>
<dbReference type="OrthoDB" id="2125767at2759"/>
<organism evidence="3 4">
    <name type="scientific">Piromyces finnis</name>
    <dbReference type="NCBI Taxonomy" id="1754191"/>
    <lineage>
        <taxon>Eukaryota</taxon>
        <taxon>Fungi</taxon>
        <taxon>Fungi incertae sedis</taxon>
        <taxon>Chytridiomycota</taxon>
        <taxon>Chytridiomycota incertae sedis</taxon>
        <taxon>Neocallimastigomycetes</taxon>
        <taxon>Neocallimastigales</taxon>
        <taxon>Neocallimastigaceae</taxon>
        <taxon>Piromyces</taxon>
    </lineage>
</organism>
<dbReference type="InterPro" id="IPR011993">
    <property type="entry name" value="PH-like_dom_sf"/>
</dbReference>
<accession>A0A1Y1VK36</accession>
<evidence type="ECO:0000313" key="3">
    <source>
        <dbReference type="EMBL" id="ORX58454.1"/>
    </source>
</evidence>
<evidence type="ECO:0000313" key="4">
    <source>
        <dbReference type="Proteomes" id="UP000193719"/>
    </source>
</evidence>
<dbReference type="EMBL" id="MCFH01000004">
    <property type="protein sequence ID" value="ORX58454.1"/>
    <property type="molecule type" value="Genomic_DNA"/>
</dbReference>
<keyword evidence="2" id="KW-1133">Transmembrane helix</keyword>
<name>A0A1Y1VK36_9FUNG</name>
<proteinExistence type="predicted"/>
<dbReference type="AlphaFoldDB" id="A0A1Y1VK36"/>
<dbReference type="SUPFAM" id="SSF50729">
    <property type="entry name" value="PH domain-like"/>
    <property type="match status" value="1"/>
</dbReference>
<feature type="compositionally biased region" description="Low complexity" evidence="1">
    <location>
        <begin position="313"/>
        <end position="324"/>
    </location>
</feature>
<evidence type="ECO:0000256" key="1">
    <source>
        <dbReference type="SAM" id="MobiDB-lite"/>
    </source>
</evidence>
<feature type="compositionally biased region" description="Polar residues" evidence="1">
    <location>
        <begin position="243"/>
        <end position="259"/>
    </location>
</feature>
<feature type="compositionally biased region" description="Polar residues" evidence="1">
    <location>
        <begin position="283"/>
        <end position="293"/>
    </location>
</feature>
<keyword evidence="2" id="KW-0472">Membrane</keyword>
<keyword evidence="4" id="KW-1185">Reference proteome</keyword>
<feature type="compositionally biased region" description="Polar residues" evidence="1">
    <location>
        <begin position="365"/>
        <end position="374"/>
    </location>
</feature>
<feature type="compositionally biased region" description="Low complexity" evidence="1">
    <location>
        <begin position="332"/>
        <end position="346"/>
    </location>
</feature>